<reference evidence="2" key="2">
    <citation type="submission" date="2020-09" db="EMBL/GenBank/DDBJ databases">
        <authorList>
            <person name="Sun Q."/>
            <person name="Ohkuma M."/>
        </authorList>
    </citation>
    <scope>NUCLEOTIDE SEQUENCE</scope>
    <source>
        <strain evidence="2">JCM 3172</strain>
    </source>
</reference>
<gene>
    <name evidence="2" type="ORF">GCM10014713_30640</name>
</gene>
<comment type="caution">
    <text evidence="2">The sequence shown here is derived from an EMBL/GenBank/DDBJ whole genome shotgun (WGS) entry which is preliminary data.</text>
</comment>
<keyword evidence="3" id="KW-1185">Reference proteome</keyword>
<reference evidence="2" key="1">
    <citation type="journal article" date="2014" name="Int. J. Syst. Evol. Microbiol.">
        <title>Complete genome sequence of Corynebacterium casei LMG S-19264T (=DSM 44701T), isolated from a smear-ripened cheese.</title>
        <authorList>
            <consortium name="US DOE Joint Genome Institute (JGI-PGF)"/>
            <person name="Walter F."/>
            <person name="Albersmeier A."/>
            <person name="Kalinowski J."/>
            <person name="Ruckert C."/>
        </authorList>
    </citation>
    <scope>NUCLEOTIDE SEQUENCE</scope>
    <source>
        <strain evidence="2">JCM 3172</strain>
    </source>
</reference>
<accession>A0A918H5G8</accession>
<dbReference type="EMBL" id="BMQQ01000010">
    <property type="protein sequence ID" value="GGT34857.1"/>
    <property type="molecule type" value="Genomic_DNA"/>
</dbReference>
<organism evidence="2 3">
    <name type="scientific">Streptomyces purpureus</name>
    <dbReference type="NCBI Taxonomy" id="1951"/>
    <lineage>
        <taxon>Bacteria</taxon>
        <taxon>Bacillati</taxon>
        <taxon>Actinomycetota</taxon>
        <taxon>Actinomycetes</taxon>
        <taxon>Kitasatosporales</taxon>
        <taxon>Streptomycetaceae</taxon>
        <taxon>Streptomyces</taxon>
    </lineage>
</organism>
<protein>
    <submittedName>
        <fullName evidence="2">Uncharacterized protein</fullName>
    </submittedName>
</protein>
<proteinExistence type="predicted"/>
<evidence type="ECO:0000313" key="3">
    <source>
        <dbReference type="Proteomes" id="UP000619486"/>
    </source>
</evidence>
<evidence type="ECO:0000256" key="1">
    <source>
        <dbReference type="SAM" id="MobiDB-lite"/>
    </source>
</evidence>
<dbReference type="AlphaFoldDB" id="A0A918H5G8"/>
<evidence type="ECO:0000313" key="2">
    <source>
        <dbReference type="EMBL" id="GGT34857.1"/>
    </source>
</evidence>
<name>A0A918H5G8_9ACTN</name>
<dbReference type="Proteomes" id="UP000619486">
    <property type="component" value="Unassembled WGS sequence"/>
</dbReference>
<sequence length="115" mass="12573">MQRLGLALPRPSQTPPPHISSSKLAGLGIDPAEIGEPTFGTARRHTLPCGGWFETQAMHRARPRLWAVVLVVPPPAPPLTRALPWLGCSREPGRGQGLKWRTYRLCQGVSTDFTS</sequence>
<feature type="region of interest" description="Disordered" evidence="1">
    <location>
        <begin position="1"/>
        <end position="25"/>
    </location>
</feature>